<sequence>MAKQIPINQLRSTREEQSNNNDKIPFVITHNPRNFKFIPVAKANLSILGQDEKMRRFINSETLLQSKRQPQNLKRLLTRARFDQKRTFSVSKCRDSRCGACPYIHVGKRMYIPNGVSLFTNEDITCKSENLIYCIKCNGCQEIYIGQTGNTAVDRSSLTWRT</sequence>
<feature type="compositionally biased region" description="Polar residues" evidence="1">
    <location>
        <begin position="1"/>
        <end position="11"/>
    </location>
</feature>
<protein>
    <submittedName>
        <fullName evidence="2">Uncharacterized protein</fullName>
    </submittedName>
</protein>
<reference evidence="2 3" key="1">
    <citation type="submission" date="2020-06" db="EMBL/GenBank/DDBJ databases">
        <authorList>
            <person name="Li R."/>
            <person name="Bekaert M."/>
        </authorList>
    </citation>
    <scope>NUCLEOTIDE SEQUENCE [LARGE SCALE GENOMIC DNA]</scope>
    <source>
        <strain evidence="3">wild</strain>
    </source>
</reference>
<gene>
    <name evidence="2" type="ORF">MCOR_23806</name>
</gene>
<dbReference type="AlphaFoldDB" id="A0A6J8C082"/>
<dbReference type="OrthoDB" id="6143960at2759"/>
<dbReference type="EMBL" id="CACVKT020004178">
    <property type="protein sequence ID" value="CAC5388550.1"/>
    <property type="molecule type" value="Genomic_DNA"/>
</dbReference>
<proteinExistence type="predicted"/>
<evidence type="ECO:0000256" key="1">
    <source>
        <dbReference type="SAM" id="MobiDB-lite"/>
    </source>
</evidence>
<keyword evidence="3" id="KW-1185">Reference proteome</keyword>
<name>A0A6J8C082_MYTCO</name>
<evidence type="ECO:0000313" key="2">
    <source>
        <dbReference type="EMBL" id="CAC5388550.1"/>
    </source>
</evidence>
<feature type="region of interest" description="Disordered" evidence="1">
    <location>
        <begin position="1"/>
        <end position="25"/>
    </location>
</feature>
<dbReference type="Proteomes" id="UP000507470">
    <property type="component" value="Unassembled WGS sequence"/>
</dbReference>
<accession>A0A6J8C082</accession>
<organism evidence="2 3">
    <name type="scientific">Mytilus coruscus</name>
    <name type="common">Sea mussel</name>
    <dbReference type="NCBI Taxonomy" id="42192"/>
    <lineage>
        <taxon>Eukaryota</taxon>
        <taxon>Metazoa</taxon>
        <taxon>Spiralia</taxon>
        <taxon>Lophotrochozoa</taxon>
        <taxon>Mollusca</taxon>
        <taxon>Bivalvia</taxon>
        <taxon>Autobranchia</taxon>
        <taxon>Pteriomorphia</taxon>
        <taxon>Mytilida</taxon>
        <taxon>Mytiloidea</taxon>
        <taxon>Mytilidae</taxon>
        <taxon>Mytilinae</taxon>
        <taxon>Mytilus</taxon>
    </lineage>
</organism>
<evidence type="ECO:0000313" key="3">
    <source>
        <dbReference type="Proteomes" id="UP000507470"/>
    </source>
</evidence>